<proteinExistence type="predicted"/>
<accession>A0A0V8QJ02</accession>
<dbReference type="RefSeq" id="WP_058351423.1">
    <property type="nucleotide sequence ID" value="NZ_CABMMD010000016.1"/>
</dbReference>
<keyword evidence="2" id="KW-1185">Reference proteome</keyword>
<protein>
    <submittedName>
        <fullName evidence="1">Uncharacterized protein</fullName>
    </submittedName>
</protein>
<dbReference type="EMBL" id="LNAM01000016">
    <property type="protein sequence ID" value="KSV60371.1"/>
    <property type="molecule type" value="Genomic_DNA"/>
</dbReference>
<evidence type="ECO:0000313" key="2">
    <source>
        <dbReference type="Proteomes" id="UP000054874"/>
    </source>
</evidence>
<dbReference type="Proteomes" id="UP000054874">
    <property type="component" value="Unassembled WGS sequence"/>
</dbReference>
<organism evidence="1 2">
    <name type="scientific">Acetivibrio ethanolgignens</name>
    <dbReference type="NCBI Taxonomy" id="290052"/>
    <lineage>
        <taxon>Bacteria</taxon>
        <taxon>Bacillati</taxon>
        <taxon>Bacillota</taxon>
        <taxon>Clostridia</taxon>
        <taxon>Eubacteriales</taxon>
        <taxon>Oscillospiraceae</taxon>
        <taxon>Acetivibrio</taxon>
    </lineage>
</organism>
<reference evidence="1 2" key="1">
    <citation type="submission" date="2015-11" db="EMBL/GenBank/DDBJ databases">
        <title>Butyribacter intestini gen. nov., sp. nov., a butyric acid-producing bacterium of the family Lachnospiraceae isolated from the human faeces.</title>
        <authorList>
            <person name="Zou Y."/>
            <person name="Xue W."/>
            <person name="Luo G."/>
            <person name="Lv M."/>
        </authorList>
    </citation>
    <scope>NUCLEOTIDE SEQUENCE [LARGE SCALE GENOMIC DNA]</scope>
    <source>
        <strain evidence="1 2">ACET-33324</strain>
    </source>
</reference>
<name>A0A0V8QJ02_9FIRM</name>
<comment type="caution">
    <text evidence="1">The sequence shown here is derived from an EMBL/GenBank/DDBJ whole genome shotgun (WGS) entry which is preliminary data.</text>
</comment>
<dbReference type="OrthoDB" id="9872697at2"/>
<dbReference type="AlphaFoldDB" id="A0A0V8QJ02"/>
<sequence>MSLEEKGYKKRDTSDLLNWRMQVIDDGSIRITGVTKHGFRQCIENANIIEATTTHLVVASEGRRYLFYKDISWEKPLVPTRMLKKVGRKVSLGYAILDLLAESSLYALYMSDVLDLVRLQNMYPSMYDNMDMDEVAGVVIGAIRQR</sequence>
<gene>
    <name evidence="1" type="ORF">ASU35_16920</name>
</gene>
<evidence type="ECO:0000313" key="1">
    <source>
        <dbReference type="EMBL" id="KSV60371.1"/>
    </source>
</evidence>